<evidence type="ECO:0000313" key="2">
    <source>
        <dbReference type="EMBL" id="MFD2246235.1"/>
    </source>
</evidence>
<gene>
    <name evidence="2" type="ORF">ACFSKP_08215</name>
</gene>
<dbReference type="EMBL" id="JBHUIM010000001">
    <property type="protein sequence ID" value="MFD2246235.1"/>
    <property type="molecule type" value="Genomic_DNA"/>
</dbReference>
<protein>
    <submittedName>
        <fullName evidence="2">Uncharacterized protein</fullName>
    </submittedName>
</protein>
<dbReference type="Proteomes" id="UP001597374">
    <property type="component" value="Unassembled WGS sequence"/>
</dbReference>
<organism evidence="2 3">
    <name type="scientific">Pontibacter ruber</name>
    <dbReference type="NCBI Taxonomy" id="1343895"/>
    <lineage>
        <taxon>Bacteria</taxon>
        <taxon>Pseudomonadati</taxon>
        <taxon>Bacteroidota</taxon>
        <taxon>Cytophagia</taxon>
        <taxon>Cytophagales</taxon>
        <taxon>Hymenobacteraceae</taxon>
        <taxon>Pontibacter</taxon>
    </lineage>
</organism>
<name>A0ABW5CYX9_9BACT</name>
<dbReference type="RefSeq" id="WP_250427926.1">
    <property type="nucleotide sequence ID" value="NZ_JALPRR010000001.1"/>
</dbReference>
<comment type="caution">
    <text evidence="2">The sequence shown here is derived from an EMBL/GenBank/DDBJ whole genome shotgun (WGS) entry which is preliminary data.</text>
</comment>
<accession>A0ABW5CYX9</accession>
<keyword evidence="3" id="KW-1185">Reference proteome</keyword>
<reference evidence="3" key="1">
    <citation type="journal article" date="2019" name="Int. J. Syst. Evol. Microbiol.">
        <title>The Global Catalogue of Microorganisms (GCM) 10K type strain sequencing project: providing services to taxonomists for standard genome sequencing and annotation.</title>
        <authorList>
            <consortium name="The Broad Institute Genomics Platform"/>
            <consortium name="The Broad Institute Genome Sequencing Center for Infectious Disease"/>
            <person name="Wu L."/>
            <person name="Ma J."/>
        </authorList>
    </citation>
    <scope>NUCLEOTIDE SEQUENCE [LARGE SCALE GENOMIC DNA]</scope>
    <source>
        <strain evidence="3">CGMCC 4.1782</strain>
    </source>
</reference>
<evidence type="ECO:0000313" key="3">
    <source>
        <dbReference type="Proteomes" id="UP001597374"/>
    </source>
</evidence>
<feature type="region of interest" description="Disordered" evidence="1">
    <location>
        <begin position="1"/>
        <end position="68"/>
    </location>
</feature>
<evidence type="ECO:0000256" key="1">
    <source>
        <dbReference type="SAM" id="MobiDB-lite"/>
    </source>
</evidence>
<sequence>MKEQDKRDKHHKSESNPEKSFDAGKKGGKASTETTGQASNVLKASKITGNVGASGENRSGGGKQNEGR</sequence>
<feature type="compositionally biased region" description="Polar residues" evidence="1">
    <location>
        <begin position="31"/>
        <end position="42"/>
    </location>
</feature>
<feature type="compositionally biased region" description="Gly residues" evidence="1">
    <location>
        <begin position="58"/>
        <end position="68"/>
    </location>
</feature>
<proteinExistence type="predicted"/>
<feature type="compositionally biased region" description="Basic and acidic residues" evidence="1">
    <location>
        <begin position="1"/>
        <end position="25"/>
    </location>
</feature>